<keyword evidence="2" id="KW-1185">Reference proteome</keyword>
<gene>
    <name evidence="1" type="ORF">GCM10007972_21240</name>
</gene>
<proteinExistence type="predicted"/>
<dbReference type="RefSeq" id="WP_188873899.1">
    <property type="nucleotide sequence ID" value="NZ_BMOV01000007.1"/>
</dbReference>
<dbReference type="NCBIfam" id="TIGR02001">
    <property type="entry name" value="gcw_chp"/>
    <property type="match status" value="1"/>
</dbReference>
<evidence type="ECO:0000313" key="1">
    <source>
        <dbReference type="EMBL" id="GGO14283.1"/>
    </source>
</evidence>
<evidence type="ECO:0000313" key="2">
    <source>
        <dbReference type="Proteomes" id="UP000602381"/>
    </source>
</evidence>
<protein>
    <submittedName>
        <fullName evidence="1">Uncharacterized protein</fullName>
    </submittedName>
</protein>
<organism evidence="1 2">
    <name type="scientific">Iodidimonas muriae</name>
    <dbReference type="NCBI Taxonomy" id="261467"/>
    <lineage>
        <taxon>Bacteria</taxon>
        <taxon>Pseudomonadati</taxon>
        <taxon>Pseudomonadota</taxon>
        <taxon>Alphaproteobacteria</taxon>
        <taxon>Iodidimonadales</taxon>
        <taxon>Iodidimonadaceae</taxon>
        <taxon>Iodidimonas</taxon>
    </lineage>
</organism>
<dbReference type="Proteomes" id="UP000602381">
    <property type="component" value="Unassembled WGS sequence"/>
</dbReference>
<comment type="caution">
    <text evidence="1">The sequence shown here is derived from an EMBL/GenBank/DDBJ whole genome shotgun (WGS) entry which is preliminary data.</text>
</comment>
<name>A0ABQ2LFA9_9PROT</name>
<reference evidence="2" key="1">
    <citation type="journal article" date="2019" name="Int. J. Syst. Evol. Microbiol.">
        <title>The Global Catalogue of Microorganisms (GCM) 10K type strain sequencing project: providing services to taxonomists for standard genome sequencing and annotation.</title>
        <authorList>
            <consortium name="The Broad Institute Genomics Platform"/>
            <consortium name="The Broad Institute Genome Sequencing Center for Infectious Disease"/>
            <person name="Wu L."/>
            <person name="Ma J."/>
        </authorList>
    </citation>
    <scope>NUCLEOTIDE SEQUENCE [LARGE SCALE GENOMIC DNA]</scope>
    <source>
        <strain evidence="2">JCM 17843</strain>
    </source>
</reference>
<dbReference type="EMBL" id="BMOV01000007">
    <property type="protein sequence ID" value="GGO14283.1"/>
    <property type="molecule type" value="Genomic_DNA"/>
</dbReference>
<dbReference type="InterPro" id="IPR010239">
    <property type="entry name" value="CHP02001"/>
</dbReference>
<dbReference type="Pfam" id="PF09694">
    <property type="entry name" value="Gcw_chp"/>
    <property type="match status" value="1"/>
</dbReference>
<sequence length="247" mass="26321">MERTVPLCLKPGLLNDHILRRSCLAFVPIAFLFSASASLAQSEDETPFFTFSGNAALVSDYRFRGVSLSDEDIAIQGGFTVDTEPGFYLGVWGSSIESFNGSETEVDVNFGYGTSWEGFDLSAGVTAYLFPGGTDTDYVEPYISVGRSFGAFSTSFGAAYAPDQGNIGSTDNIYLYNSSALAIGDTPFSLIGSIGWEDGAFGDDKVDWSLGLSASWKSLDFSASYIDTSKTGDLLDATVVFSVGVSF</sequence>
<accession>A0ABQ2LFA9</accession>